<gene>
    <name evidence="1" type="ORF">J0X13_11920</name>
</gene>
<sequence length="452" mass="52770">MKQIVKHSIFLLWGLSSMAQHQKAPDKAESLKEIFANGEVEGHIRNYFMSTINEGSLKDYYTDAIGGSISFKTMEYKGFELGVKGIFTFEAFTSNLNDPDPTTGMVSKWEHELYDINDYNNQNDLDRLEELYVKYNFNSGYFTYGKLAIEETPLLNETDGRMKPFAFKGFWFHLHRKKHVFNISWLDRISPRGTVEWYSFNEAIGLSNNGFQPDGTLSDYRDKTASKGIASLQYETQLDRFEFRANHYYINHISNTSLIELDYKKGDWTLGLQYALQFSDRFQKSLDYAERYMQPGENGQVLSGKLAYDPQHWHFGVAYTRAFDTGRFLFPKELGRDNFFTSLSRSRLEGLGDVNVFTLYTDYDFDIDGLNLGLEVTEVFGPGINEFEFNKYNIDEYYQINTRLHYELQGFFEGLNFDVLYVYKRNLNNSDPINVFNQSNLHQINFVTNYIF</sequence>
<evidence type="ECO:0008006" key="3">
    <source>
        <dbReference type="Google" id="ProtNLM"/>
    </source>
</evidence>
<dbReference type="Proteomes" id="UP000664163">
    <property type="component" value="Unassembled WGS sequence"/>
</dbReference>
<name>A0ABS3EYD1_9FLAO</name>
<dbReference type="InterPro" id="IPR023614">
    <property type="entry name" value="Porin_dom_sf"/>
</dbReference>
<reference evidence="1 2" key="1">
    <citation type="submission" date="2021-03" db="EMBL/GenBank/DDBJ databases">
        <title>Muricauda sp. CAU 1631 isolated from Incheon.</title>
        <authorList>
            <person name="Kim W."/>
        </authorList>
    </citation>
    <scope>NUCLEOTIDE SEQUENCE [LARGE SCALE GENOMIC DNA]</scope>
    <source>
        <strain evidence="1 2">CAU 1631</strain>
    </source>
</reference>
<dbReference type="EMBL" id="JAFLND010000003">
    <property type="protein sequence ID" value="MBO0331263.1"/>
    <property type="molecule type" value="Genomic_DNA"/>
</dbReference>
<evidence type="ECO:0000313" key="1">
    <source>
        <dbReference type="EMBL" id="MBO0331263.1"/>
    </source>
</evidence>
<evidence type="ECO:0000313" key="2">
    <source>
        <dbReference type="Proteomes" id="UP000664163"/>
    </source>
</evidence>
<dbReference type="RefSeq" id="WP_207071647.1">
    <property type="nucleotide sequence ID" value="NZ_JAFLND010000003.1"/>
</dbReference>
<comment type="caution">
    <text evidence="1">The sequence shown here is derived from an EMBL/GenBank/DDBJ whole genome shotgun (WGS) entry which is preliminary data.</text>
</comment>
<keyword evidence="2" id="KW-1185">Reference proteome</keyword>
<organism evidence="1 2">
    <name type="scientific">[Muricauda] lutisoli</name>
    <dbReference type="NCBI Taxonomy" id="2816035"/>
    <lineage>
        <taxon>Bacteria</taxon>
        <taxon>Pseudomonadati</taxon>
        <taxon>Bacteroidota</taxon>
        <taxon>Flavobacteriia</taxon>
        <taxon>Flavobacteriales</taxon>
        <taxon>Flavobacteriaceae</taxon>
        <taxon>Allomuricauda</taxon>
    </lineage>
</organism>
<accession>A0ABS3EYD1</accession>
<protein>
    <recommendedName>
        <fullName evidence="3">Outer membrane porin, OprD family</fullName>
    </recommendedName>
</protein>
<proteinExistence type="predicted"/>
<dbReference type="Gene3D" id="2.40.160.10">
    <property type="entry name" value="Porin"/>
    <property type="match status" value="1"/>
</dbReference>